<keyword evidence="2" id="KW-1185">Reference proteome</keyword>
<protein>
    <submittedName>
        <fullName evidence="1">Uncharacterized protein</fullName>
    </submittedName>
</protein>
<reference evidence="1 2" key="2">
    <citation type="journal article" date="2019" name="G3 (Bethesda)">
        <title>Hybrid Assembly of the Genome of the Entomopathogenic Nematode Steinernema carpocapsae Identifies the X-Chromosome.</title>
        <authorList>
            <person name="Serra L."/>
            <person name="Macchietto M."/>
            <person name="Macias-Munoz A."/>
            <person name="McGill C.J."/>
            <person name="Rodriguez I.M."/>
            <person name="Rodriguez B."/>
            <person name="Murad R."/>
            <person name="Mortazavi A."/>
        </authorList>
    </citation>
    <scope>NUCLEOTIDE SEQUENCE [LARGE SCALE GENOMIC DNA]</scope>
    <source>
        <strain evidence="1 2">ALL</strain>
    </source>
</reference>
<dbReference type="Proteomes" id="UP000298663">
    <property type="component" value="Unassembled WGS sequence"/>
</dbReference>
<gene>
    <name evidence="1" type="ORF">L596_010844</name>
</gene>
<accession>A0A4U5PLZ5</accession>
<sequence length="406" mass="47204">MRITGTYSLVFELEVYVQEKPTSHCYVELISYEAANCLRKLSESESGLKRKETRKALRLSKRIKKLAKVLNGSEEDCFQPLLAEAFREAIGLLKKTDHFRIVWKQVPDSFVHLPPEIISDVLTPDVDGYCFFYTCTYEKFSLQNGPWSEVASLMAPQMAEKFEDETKYKENPLSRRFTGMTKSAVRSNLSVYTDQELIEIALKLRGSILVHTYDPSSWSHSDQVFYSNLDFRNFTSVTMNVISKSRKKCKAFLQRLLKSPNLREFHLVLSMELELEDDLLNFVSMENFFILNYKNFMLDTLAIERRFSRSKLASEIFEFFKRKNFGLDVKVRYFQLCLDVDNAERVKESLKMKSLGDSTEKCKCSSLIEVKNDHDEDVSVVAFLKDSDKYEPGTFIFRVYAGERSE</sequence>
<dbReference type="AlphaFoldDB" id="A0A4U5PLZ5"/>
<proteinExistence type="predicted"/>
<reference evidence="1 2" key="1">
    <citation type="journal article" date="2015" name="Genome Biol.">
        <title>Comparative genomics of Steinernema reveals deeply conserved gene regulatory networks.</title>
        <authorList>
            <person name="Dillman A.R."/>
            <person name="Macchietto M."/>
            <person name="Porter C.F."/>
            <person name="Rogers A."/>
            <person name="Williams B."/>
            <person name="Antoshechkin I."/>
            <person name="Lee M.M."/>
            <person name="Goodwin Z."/>
            <person name="Lu X."/>
            <person name="Lewis E.E."/>
            <person name="Goodrich-Blair H."/>
            <person name="Stock S.P."/>
            <person name="Adams B.J."/>
            <person name="Sternberg P.W."/>
            <person name="Mortazavi A."/>
        </authorList>
    </citation>
    <scope>NUCLEOTIDE SEQUENCE [LARGE SCALE GENOMIC DNA]</scope>
    <source>
        <strain evidence="1 2">ALL</strain>
    </source>
</reference>
<name>A0A4U5PLZ5_STECR</name>
<evidence type="ECO:0000313" key="2">
    <source>
        <dbReference type="Proteomes" id="UP000298663"/>
    </source>
</evidence>
<evidence type="ECO:0000313" key="1">
    <source>
        <dbReference type="EMBL" id="TKR96894.1"/>
    </source>
</evidence>
<organism evidence="1 2">
    <name type="scientific">Steinernema carpocapsae</name>
    <name type="common">Entomopathogenic nematode</name>
    <dbReference type="NCBI Taxonomy" id="34508"/>
    <lineage>
        <taxon>Eukaryota</taxon>
        <taxon>Metazoa</taxon>
        <taxon>Ecdysozoa</taxon>
        <taxon>Nematoda</taxon>
        <taxon>Chromadorea</taxon>
        <taxon>Rhabditida</taxon>
        <taxon>Tylenchina</taxon>
        <taxon>Panagrolaimomorpha</taxon>
        <taxon>Strongyloidoidea</taxon>
        <taxon>Steinernematidae</taxon>
        <taxon>Steinernema</taxon>
    </lineage>
</organism>
<dbReference type="EMBL" id="AZBU02000002">
    <property type="protein sequence ID" value="TKR96894.1"/>
    <property type="molecule type" value="Genomic_DNA"/>
</dbReference>
<comment type="caution">
    <text evidence="1">The sequence shown here is derived from an EMBL/GenBank/DDBJ whole genome shotgun (WGS) entry which is preliminary data.</text>
</comment>